<organism evidence="3 4">
    <name type="scientific">Lunatimonas lonarensis</name>
    <dbReference type="NCBI Taxonomy" id="1232681"/>
    <lineage>
        <taxon>Bacteria</taxon>
        <taxon>Pseudomonadati</taxon>
        <taxon>Bacteroidota</taxon>
        <taxon>Cytophagia</taxon>
        <taxon>Cytophagales</taxon>
        <taxon>Cyclobacteriaceae</taxon>
    </lineage>
</organism>
<dbReference type="PATRIC" id="fig|1288963.3.peg.2185"/>
<evidence type="ECO:0000256" key="2">
    <source>
        <dbReference type="SAM" id="MobiDB-lite"/>
    </source>
</evidence>
<reference evidence="3 4" key="1">
    <citation type="submission" date="2013-02" db="EMBL/GenBank/DDBJ databases">
        <title>A novel strain isolated from Lonar lake, Maharashtra, India.</title>
        <authorList>
            <person name="Singh A."/>
        </authorList>
    </citation>
    <scope>NUCLEOTIDE SEQUENCE [LARGE SCALE GENOMIC DNA]</scope>
    <source>
        <strain evidence="3 4">AK24</strain>
    </source>
</reference>
<keyword evidence="1" id="KW-0802">TPR repeat</keyword>
<accession>R7ZT50</accession>
<dbReference type="EMBL" id="AQHR01000059">
    <property type="protein sequence ID" value="EON77326.1"/>
    <property type="molecule type" value="Genomic_DNA"/>
</dbReference>
<dbReference type="InterPro" id="IPR011990">
    <property type="entry name" value="TPR-like_helical_dom_sf"/>
</dbReference>
<feature type="compositionally biased region" description="Acidic residues" evidence="2">
    <location>
        <begin position="488"/>
        <end position="499"/>
    </location>
</feature>
<evidence type="ECO:0000256" key="1">
    <source>
        <dbReference type="PROSITE-ProRule" id="PRU00339"/>
    </source>
</evidence>
<feature type="repeat" description="TPR" evidence="1">
    <location>
        <begin position="210"/>
        <end position="243"/>
    </location>
</feature>
<evidence type="ECO:0000313" key="4">
    <source>
        <dbReference type="Proteomes" id="UP000013909"/>
    </source>
</evidence>
<dbReference type="InterPro" id="IPR019734">
    <property type="entry name" value="TPR_rpt"/>
</dbReference>
<dbReference type="Proteomes" id="UP000013909">
    <property type="component" value="Unassembled WGS sequence"/>
</dbReference>
<dbReference type="STRING" id="1232681.ADIS_2194"/>
<dbReference type="PROSITE" id="PS50005">
    <property type="entry name" value="TPR"/>
    <property type="match status" value="1"/>
</dbReference>
<name>R7ZT50_9BACT</name>
<gene>
    <name evidence="3" type="ORF">ADIS_2194</name>
</gene>
<keyword evidence="4" id="KW-1185">Reference proteome</keyword>
<evidence type="ECO:0000313" key="3">
    <source>
        <dbReference type="EMBL" id="EON77326.1"/>
    </source>
</evidence>
<dbReference type="AlphaFoldDB" id="R7ZT50"/>
<proteinExistence type="predicted"/>
<dbReference type="SUPFAM" id="SSF48452">
    <property type="entry name" value="TPR-like"/>
    <property type="match status" value="1"/>
</dbReference>
<dbReference type="Gene3D" id="1.25.40.10">
    <property type="entry name" value="Tetratricopeptide repeat domain"/>
    <property type="match status" value="2"/>
</dbReference>
<comment type="caution">
    <text evidence="3">The sequence shown here is derived from an EMBL/GenBank/DDBJ whole genome shotgun (WGS) entry which is preliminary data.</text>
</comment>
<feature type="region of interest" description="Disordered" evidence="2">
    <location>
        <begin position="474"/>
        <end position="507"/>
    </location>
</feature>
<sequence>MLGTVLLATACTSQKNTFVNRLYHNTTAKYNAYFLALEKIREVEENIIAEYEEDYSQPLPVFYPIDSAVIEANNERLQQARDLASKAIDWHRISKWVDPSYYLLGKIDYYQGKFDEAQNTFKYLNVNSSQDEVRHLSLIGLLRSFIDLRKFDDAVYVMDYLSKESAVSSENRFLLYQTLAYYYESKGEVDMVAPALFRALEYAEERKEISRIHFILGQLYQQAGLDAFAYEYYQKSISGSPSYERTFFASLYSQQVAELSKSKDLRRVRGYYDDLYKDRKNIEFRDVILYEKAIFEHRQDEKEESIRLLTLAAKEPTDNRRQKGYIYEKLADIYLKDFNDFLTTKYYLDSALKQFREGDRNYQALAARKEVFDQYALNFELIQKNDSLISLSRLTFEEQEAYVDEFLRKEEERLLREAEIQRNKKTPSIFDNLLASAGGGSGTSFYWNNPTAMSQGALEFNRVWGGRPLTDNWRRSSRGFQETSNAEMPEDLGEGENESENQSISSAQAALNLPDRESLLATIPKDKAAVDRLIDEMEDAYFNLGKLLFFDLKEAERSIFYLEMLVRDYPMTVKKPEAYYTLYLAKRELGQNYTLYADLLNAEFPESQYTKSVNNPESVSGTQANFESSQNYAAAYKLYQKNQYAASKDLLRSTLENYPLTKNTDRLLMLDIMNTGKMGEMEEYRTKLENYLLNASDPALINLARKMLDGIGGGNTMDDSLAEAGQQIEEEAVRAENEPNAEPEGPLEEQIYKENKSQTHVFILAMEPRVANESKNLTADLEKFHTSNFPNDRLRTGTIALDRENTIVIISPFSNAEKALLYRTQFLNSFNTENLPEDSKISSFVISIENFQQLNRRKDLDEYRAFFRKSYNE</sequence>
<protein>
    <submittedName>
        <fullName evidence="3">Uncharacterized protein</fullName>
    </submittedName>
</protein>